<reference evidence="1" key="1">
    <citation type="submission" date="2020-11" db="EMBL/GenBank/DDBJ databases">
        <authorList>
            <consortium name="DOE Joint Genome Institute"/>
            <person name="Ahrendt S."/>
            <person name="Riley R."/>
            <person name="Andreopoulos W."/>
            <person name="Labutti K."/>
            <person name="Pangilinan J."/>
            <person name="Ruiz-Duenas F.J."/>
            <person name="Barrasa J.M."/>
            <person name="Sanchez-Garcia M."/>
            <person name="Camarero S."/>
            <person name="Miyauchi S."/>
            <person name="Serrano A."/>
            <person name="Linde D."/>
            <person name="Babiker R."/>
            <person name="Drula E."/>
            <person name="Ayuso-Fernandez I."/>
            <person name="Pacheco R."/>
            <person name="Padilla G."/>
            <person name="Ferreira P."/>
            <person name="Barriuso J."/>
            <person name="Kellner H."/>
            <person name="Castanera R."/>
            <person name="Alfaro M."/>
            <person name="Ramirez L."/>
            <person name="Pisabarro A.G."/>
            <person name="Kuo A."/>
            <person name="Tritt A."/>
            <person name="Lipzen A."/>
            <person name="He G."/>
            <person name="Yan M."/>
            <person name="Ng V."/>
            <person name="Cullen D."/>
            <person name="Martin F."/>
            <person name="Rosso M.-N."/>
            <person name="Henrissat B."/>
            <person name="Hibbett D."/>
            <person name="Martinez A.T."/>
            <person name="Grigoriev I.V."/>
        </authorList>
    </citation>
    <scope>NUCLEOTIDE SEQUENCE</scope>
    <source>
        <strain evidence="1">ATCC 90797</strain>
    </source>
</reference>
<dbReference type="EMBL" id="MU154560">
    <property type="protein sequence ID" value="KAF9495619.1"/>
    <property type="molecule type" value="Genomic_DNA"/>
</dbReference>
<organism evidence="1 2">
    <name type="scientific">Pleurotus eryngii</name>
    <name type="common">Boletus of the steppes</name>
    <dbReference type="NCBI Taxonomy" id="5323"/>
    <lineage>
        <taxon>Eukaryota</taxon>
        <taxon>Fungi</taxon>
        <taxon>Dikarya</taxon>
        <taxon>Basidiomycota</taxon>
        <taxon>Agaricomycotina</taxon>
        <taxon>Agaricomycetes</taxon>
        <taxon>Agaricomycetidae</taxon>
        <taxon>Agaricales</taxon>
        <taxon>Pleurotineae</taxon>
        <taxon>Pleurotaceae</taxon>
        <taxon>Pleurotus</taxon>
    </lineage>
</organism>
<dbReference type="OrthoDB" id="4951847at2759"/>
<keyword evidence="2" id="KW-1185">Reference proteome</keyword>
<evidence type="ECO:0000313" key="1">
    <source>
        <dbReference type="EMBL" id="KAF9495619.1"/>
    </source>
</evidence>
<evidence type="ECO:0000313" key="2">
    <source>
        <dbReference type="Proteomes" id="UP000807025"/>
    </source>
</evidence>
<gene>
    <name evidence="1" type="ORF">BDN71DRAFT_1391022</name>
</gene>
<dbReference type="InterPro" id="IPR012337">
    <property type="entry name" value="RNaseH-like_sf"/>
</dbReference>
<dbReference type="SUPFAM" id="SSF53098">
    <property type="entry name" value="Ribonuclease H-like"/>
    <property type="match status" value="1"/>
</dbReference>
<protein>
    <submittedName>
        <fullName evidence="1">Uncharacterized protein</fullName>
    </submittedName>
</protein>
<dbReference type="AlphaFoldDB" id="A0A9P5ZX58"/>
<comment type="caution">
    <text evidence="1">The sequence shown here is derived from an EMBL/GenBank/DDBJ whole genome shotgun (WGS) entry which is preliminary data.</text>
</comment>
<accession>A0A9P5ZX58</accession>
<sequence>LWSLEAAHTNTSDVFVFWLAAGATLKALFNQPRIKFSITSEITQQIMALFNGCYGQFFNNDFYFTAFILNPCYRMDDFLKKPSDEDQTANTGAPYPHAFMCVKNVLKGMLHGILQGVEDCPKQEHHWLFTILCLREIAQALIQQLGSSWHNEPPFNTRADVENPTKWWAGLASDTNSQVLAMLATHIFNVLVNSMPDKCTNSHITWFN</sequence>
<name>A0A9P5ZX58_PLEER</name>
<proteinExistence type="predicted"/>
<feature type="non-terminal residue" evidence="1">
    <location>
        <position position="1"/>
    </location>
</feature>
<dbReference type="Proteomes" id="UP000807025">
    <property type="component" value="Unassembled WGS sequence"/>
</dbReference>